<dbReference type="InterPro" id="IPR006109">
    <property type="entry name" value="G3P_DH_NAD-dep_C"/>
</dbReference>
<keyword evidence="21" id="KW-1185">Reference proteome</keyword>
<dbReference type="NCBIfam" id="NF000942">
    <property type="entry name" value="PRK00094.1-4"/>
    <property type="match status" value="1"/>
</dbReference>
<keyword evidence="8 13" id="KW-1208">Phospholipid metabolism</keyword>
<feature type="binding site" evidence="13">
    <location>
        <position position="280"/>
    </location>
    <ligand>
        <name>NADPH</name>
        <dbReference type="ChEBI" id="CHEBI:57783"/>
    </ligand>
</feature>
<evidence type="ECO:0000256" key="14">
    <source>
        <dbReference type="PIRSR" id="PIRSR000114-1"/>
    </source>
</evidence>
<dbReference type="Pfam" id="PF07479">
    <property type="entry name" value="NAD_Gly3P_dh_C"/>
    <property type="match status" value="1"/>
</dbReference>
<evidence type="ECO:0000256" key="8">
    <source>
        <dbReference type="ARBA" id="ARBA00023264"/>
    </source>
</evidence>
<keyword evidence="4 13" id="KW-0560">Oxidoreductase</keyword>
<dbReference type="GO" id="GO:0051287">
    <property type="term" value="F:NAD binding"/>
    <property type="evidence" value="ECO:0007669"/>
    <property type="project" value="InterPro"/>
</dbReference>
<evidence type="ECO:0000256" key="6">
    <source>
        <dbReference type="ARBA" id="ARBA00023098"/>
    </source>
</evidence>
<dbReference type="Pfam" id="PF01210">
    <property type="entry name" value="NAD_Gly3P_dh_N"/>
    <property type="match status" value="1"/>
</dbReference>
<dbReference type="InterPro" id="IPR011128">
    <property type="entry name" value="G3P_DH_NAD-dep_N"/>
</dbReference>
<evidence type="ECO:0000256" key="7">
    <source>
        <dbReference type="ARBA" id="ARBA00023209"/>
    </source>
</evidence>
<evidence type="ECO:0000256" key="11">
    <source>
        <dbReference type="ARBA" id="ARBA00069372"/>
    </source>
</evidence>
<evidence type="ECO:0000256" key="9">
    <source>
        <dbReference type="ARBA" id="ARBA00052716"/>
    </source>
</evidence>
<comment type="catalytic activity">
    <reaction evidence="9">
        <text>sn-glycerol 3-phosphate + NADP(+) = dihydroxyacetone phosphate + NADPH + H(+)</text>
        <dbReference type="Rhea" id="RHEA:11096"/>
        <dbReference type="ChEBI" id="CHEBI:15378"/>
        <dbReference type="ChEBI" id="CHEBI:57597"/>
        <dbReference type="ChEBI" id="CHEBI:57642"/>
        <dbReference type="ChEBI" id="CHEBI:57783"/>
        <dbReference type="ChEBI" id="CHEBI:58349"/>
        <dbReference type="EC" id="1.1.1.94"/>
    </reaction>
    <physiologicalReaction direction="right-to-left" evidence="9">
        <dbReference type="Rhea" id="RHEA:11098"/>
    </physiologicalReaction>
</comment>
<feature type="binding site" evidence="16">
    <location>
        <begin position="9"/>
        <end position="14"/>
    </location>
    <ligand>
        <name>NAD(+)</name>
        <dbReference type="ChEBI" id="CHEBI:57540"/>
    </ligand>
</feature>
<feature type="active site" description="Proton acceptor" evidence="13 14">
    <location>
        <position position="192"/>
    </location>
</feature>
<keyword evidence="3 13" id="KW-0521">NADP</keyword>
<feature type="binding site" evidence="13">
    <location>
        <position position="141"/>
    </location>
    <ligand>
        <name>NADPH</name>
        <dbReference type="ChEBI" id="CHEBI:57783"/>
    </ligand>
</feature>
<feature type="binding site" evidence="13">
    <location>
        <position position="107"/>
    </location>
    <ligand>
        <name>sn-glycerol 3-phosphate</name>
        <dbReference type="ChEBI" id="CHEBI:57597"/>
    </ligand>
</feature>
<feature type="binding site" evidence="13">
    <location>
        <position position="282"/>
    </location>
    <ligand>
        <name>NADPH</name>
        <dbReference type="ChEBI" id="CHEBI:57783"/>
    </ligand>
</feature>
<feature type="binding site" evidence="13">
    <location>
        <position position="13"/>
    </location>
    <ligand>
        <name>NADPH</name>
        <dbReference type="ChEBI" id="CHEBI:57783"/>
    </ligand>
</feature>
<evidence type="ECO:0000256" key="10">
    <source>
        <dbReference type="ARBA" id="ARBA00066687"/>
    </source>
</evidence>
<evidence type="ECO:0000256" key="2">
    <source>
        <dbReference type="ARBA" id="ARBA00022516"/>
    </source>
</evidence>
<dbReference type="AlphaFoldDB" id="A0A926N658"/>
<protein>
    <recommendedName>
        <fullName evidence="11 13">Glycerol-3-phosphate dehydrogenase [NAD(P)+]</fullName>
        <ecNumber evidence="10 13">1.1.1.94</ecNumber>
    </recommendedName>
    <alternativeName>
        <fullName evidence="13">NAD(P)(+)-dependent glycerol-3-phosphate dehydrogenase</fullName>
    </alternativeName>
    <alternativeName>
        <fullName evidence="12 13">NAD(P)H-dependent dihydroxyacetone-phosphate reductase</fullName>
    </alternativeName>
</protein>
<feature type="binding site" evidence="13">
    <location>
        <position position="33"/>
    </location>
    <ligand>
        <name>NADPH</name>
        <dbReference type="ChEBI" id="CHEBI:57783"/>
    </ligand>
</feature>
<feature type="binding site" evidence="13">
    <location>
        <position position="50"/>
    </location>
    <ligand>
        <name>NADPH</name>
        <dbReference type="ChEBI" id="CHEBI:57783"/>
    </ligand>
</feature>
<keyword evidence="6 13" id="KW-0443">Lipid metabolism</keyword>
<dbReference type="GO" id="GO:0006650">
    <property type="term" value="P:glycerophospholipid metabolic process"/>
    <property type="evidence" value="ECO:0007669"/>
    <property type="project" value="UniProtKB-UniRule"/>
</dbReference>
<evidence type="ECO:0000256" key="12">
    <source>
        <dbReference type="ARBA" id="ARBA00080511"/>
    </source>
</evidence>
<feature type="binding site" evidence="13">
    <location>
        <position position="255"/>
    </location>
    <ligand>
        <name>sn-glycerol 3-phosphate</name>
        <dbReference type="ChEBI" id="CHEBI:57597"/>
    </ligand>
</feature>
<comment type="function">
    <text evidence="13">Catalyzes the reduction of the glycolytic intermediate dihydroxyacetone phosphate (DHAP) to sn-glycerol 3-phosphate (G3P), the key precursor for phospholipid synthesis.</text>
</comment>
<keyword evidence="2 13" id="KW-0444">Lipid biosynthesis</keyword>
<dbReference type="Gene3D" id="1.10.1040.10">
    <property type="entry name" value="N-(1-d-carboxylethyl)-l-norvaline Dehydrogenase, domain 2"/>
    <property type="match status" value="1"/>
</dbReference>
<organism evidence="20 21">
    <name type="scientific">Polycladospora coralii</name>
    <dbReference type="NCBI Taxonomy" id="2771432"/>
    <lineage>
        <taxon>Bacteria</taxon>
        <taxon>Bacillati</taxon>
        <taxon>Bacillota</taxon>
        <taxon>Bacilli</taxon>
        <taxon>Bacillales</taxon>
        <taxon>Thermoactinomycetaceae</taxon>
        <taxon>Polycladospora</taxon>
    </lineage>
</organism>
<evidence type="ECO:0000259" key="18">
    <source>
        <dbReference type="Pfam" id="PF01210"/>
    </source>
</evidence>
<dbReference type="Gene3D" id="3.40.50.720">
    <property type="entry name" value="NAD(P)-binding Rossmann-like Domain"/>
    <property type="match status" value="1"/>
</dbReference>
<dbReference type="HAMAP" id="MF_00394">
    <property type="entry name" value="NAD_Glyc3P_dehydrog"/>
    <property type="match status" value="1"/>
</dbReference>
<dbReference type="FunFam" id="1.10.1040.10:FF:000001">
    <property type="entry name" value="Glycerol-3-phosphate dehydrogenase [NAD(P)+]"/>
    <property type="match status" value="1"/>
</dbReference>
<feature type="binding site" evidence="13">
    <location>
        <position position="137"/>
    </location>
    <ligand>
        <name>sn-glycerol 3-phosphate</name>
        <dbReference type="ChEBI" id="CHEBI:57597"/>
    </ligand>
</feature>
<evidence type="ECO:0000256" key="16">
    <source>
        <dbReference type="PIRSR" id="PIRSR000114-3"/>
    </source>
</evidence>
<feature type="binding site" evidence="13">
    <location>
        <position position="139"/>
    </location>
    <ligand>
        <name>sn-glycerol 3-phosphate</name>
        <dbReference type="ChEBI" id="CHEBI:57597"/>
    </ligand>
</feature>
<feature type="binding site" evidence="16">
    <location>
        <position position="141"/>
    </location>
    <ligand>
        <name>NAD(+)</name>
        <dbReference type="ChEBI" id="CHEBI:57540"/>
    </ligand>
</feature>
<keyword evidence="13" id="KW-0547">Nucleotide-binding</keyword>
<dbReference type="PROSITE" id="PS00957">
    <property type="entry name" value="NAD_G3PDH"/>
    <property type="match status" value="1"/>
</dbReference>
<dbReference type="GO" id="GO:0046168">
    <property type="term" value="P:glycerol-3-phosphate catabolic process"/>
    <property type="evidence" value="ECO:0007669"/>
    <property type="project" value="InterPro"/>
</dbReference>
<dbReference type="EMBL" id="JACXAH010000005">
    <property type="protein sequence ID" value="MBD1371636.1"/>
    <property type="molecule type" value="Genomic_DNA"/>
</dbReference>
<dbReference type="GO" id="GO:0047952">
    <property type="term" value="F:glycerol-3-phosphate dehydrogenase [NAD(P)+] activity"/>
    <property type="evidence" value="ECO:0007669"/>
    <property type="project" value="UniProtKB-UniRule"/>
</dbReference>
<feature type="binding site" evidence="13">
    <location>
        <position position="256"/>
    </location>
    <ligand>
        <name>NADPH</name>
        <dbReference type="ChEBI" id="CHEBI:57783"/>
    </ligand>
</feature>
<evidence type="ECO:0000313" key="20">
    <source>
        <dbReference type="EMBL" id="MBD1371636.1"/>
    </source>
</evidence>
<sequence>MKEKVAVVGAGSWGTALAQVLAENGHDVTLWARSVPVADELNQRHTNKKYLPQAKLHPAIYATTSLEEACYNKSFILFAVPSHAMRHTAREVKKVMNKETRIVHAAKGFEQDSWKRMSEVLSEELERDQASIAILSGPSHAEEVIQKSPTTVVVACGDQEVAKQVQYVLMNTSFRVYTHSDAIGVEVGGALKNIIALAAGLVQGLGFGDNAKAALMTRGLAEIARLGKAMGAKPITFVGLAGVGDLIVTCTSTHSRNWRAGYMLSQGKSLSVVLDEMGMVVEGVKTTRAAHALAKHYQVEMPLTEQLYQVLFMDKEPEQAAKDLMLRGKTNEMEEIMETW</sequence>
<dbReference type="NCBIfam" id="NF000941">
    <property type="entry name" value="PRK00094.1-3"/>
    <property type="match status" value="1"/>
</dbReference>
<evidence type="ECO:0000256" key="4">
    <source>
        <dbReference type="ARBA" id="ARBA00023002"/>
    </source>
</evidence>
<dbReference type="InterPro" id="IPR008927">
    <property type="entry name" value="6-PGluconate_DH-like_C_sf"/>
</dbReference>
<comment type="caution">
    <text evidence="20">The sequence shown here is derived from an EMBL/GenBank/DDBJ whole genome shotgun (WGS) entry which is preliminary data.</text>
</comment>
<evidence type="ECO:0000256" key="15">
    <source>
        <dbReference type="PIRSR" id="PIRSR000114-2"/>
    </source>
</evidence>
<evidence type="ECO:0000259" key="19">
    <source>
        <dbReference type="Pfam" id="PF07479"/>
    </source>
</evidence>
<feature type="binding site" evidence="13">
    <location>
        <position position="257"/>
    </location>
    <ligand>
        <name>sn-glycerol 3-phosphate</name>
        <dbReference type="ChEBI" id="CHEBI:57597"/>
    </ligand>
</feature>
<gene>
    <name evidence="13" type="primary">gpsA</name>
    <name evidence="20" type="ORF">IC620_04600</name>
</gene>
<comment type="catalytic activity">
    <reaction evidence="13">
        <text>sn-glycerol 3-phosphate + NAD(+) = dihydroxyacetone phosphate + NADH + H(+)</text>
        <dbReference type="Rhea" id="RHEA:11092"/>
        <dbReference type="ChEBI" id="CHEBI:15378"/>
        <dbReference type="ChEBI" id="CHEBI:57540"/>
        <dbReference type="ChEBI" id="CHEBI:57597"/>
        <dbReference type="ChEBI" id="CHEBI:57642"/>
        <dbReference type="ChEBI" id="CHEBI:57945"/>
        <dbReference type="EC" id="1.1.1.94"/>
    </reaction>
</comment>
<keyword evidence="5 13" id="KW-0520">NAD</keyword>
<dbReference type="InterPro" id="IPR036291">
    <property type="entry name" value="NAD(P)-bd_dom_sf"/>
</dbReference>
<dbReference type="PANTHER" id="PTHR11728:SF1">
    <property type="entry name" value="GLYCEROL-3-PHOSPHATE DEHYDROGENASE [NAD(+)] 2, CHLOROPLASTIC"/>
    <property type="match status" value="1"/>
</dbReference>
<keyword evidence="7 13" id="KW-0594">Phospholipid biosynthesis</keyword>
<feature type="binding site" evidence="15">
    <location>
        <begin position="256"/>
        <end position="257"/>
    </location>
    <ligand>
        <name>substrate</name>
    </ligand>
</feature>
<feature type="binding site" evidence="13">
    <location>
        <position position="245"/>
    </location>
    <ligand>
        <name>sn-glycerol 3-phosphate</name>
        <dbReference type="ChEBI" id="CHEBI:57597"/>
    </ligand>
</feature>
<feature type="binding site" evidence="13">
    <location>
        <position position="192"/>
    </location>
    <ligand>
        <name>sn-glycerol 3-phosphate</name>
        <dbReference type="ChEBI" id="CHEBI:57597"/>
    </ligand>
</feature>
<evidence type="ECO:0000256" key="1">
    <source>
        <dbReference type="ARBA" id="ARBA00011009"/>
    </source>
</evidence>
<evidence type="ECO:0000256" key="3">
    <source>
        <dbReference type="ARBA" id="ARBA00022857"/>
    </source>
</evidence>
<feature type="binding site" evidence="13">
    <location>
        <position position="107"/>
    </location>
    <ligand>
        <name>NADPH</name>
        <dbReference type="ChEBI" id="CHEBI:57783"/>
    </ligand>
</feature>
<dbReference type="PIRSF" id="PIRSF000114">
    <property type="entry name" value="Glycerol-3-P_dh"/>
    <property type="match status" value="1"/>
</dbReference>
<feature type="binding site" evidence="16">
    <location>
        <position position="256"/>
    </location>
    <ligand>
        <name>NAD(+)</name>
        <dbReference type="ChEBI" id="CHEBI:57540"/>
    </ligand>
</feature>
<dbReference type="SUPFAM" id="SSF51735">
    <property type="entry name" value="NAD(P)-binding Rossmann-fold domains"/>
    <property type="match status" value="1"/>
</dbReference>
<dbReference type="GO" id="GO:0008654">
    <property type="term" value="P:phospholipid biosynthetic process"/>
    <property type="evidence" value="ECO:0007669"/>
    <property type="project" value="UniProtKB-KW"/>
</dbReference>
<comment type="pathway">
    <text evidence="13">Membrane lipid metabolism; glycerophospholipid metabolism.</text>
</comment>
<accession>A0A926N658</accession>
<comment type="caution">
    <text evidence="13">Lacks conserved residue(s) required for the propagation of feature annotation.</text>
</comment>
<dbReference type="InterPro" id="IPR006168">
    <property type="entry name" value="G3P_DH_NAD-dep"/>
</dbReference>
<feature type="binding site" evidence="13">
    <location>
        <position position="256"/>
    </location>
    <ligand>
        <name>sn-glycerol 3-phosphate</name>
        <dbReference type="ChEBI" id="CHEBI:57597"/>
    </ligand>
</feature>
<dbReference type="InterPro" id="IPR013328">
    <property type="entry name" value="6PGD_dom2"/>
</dbReference>
<dbReference type="EC" id="1.1.1.94" evidence="10 13"/>
<dbReference type="Proteomes" id="UP000661691">
    <property type="component" value="Unassembled WGS sequence"/>
</dbReference>
<dbReference type="GO" id="GO:0005829">
    <property type="term" value="C:cytosol"/>
    <property type="evidence" value="ECO:0007669"/>
    <property type="project" value="TreeGrafter"/>
</dbReference>
<feature type="domain" description="Glycerol-3-phosphate dehydrogenase NAD-dependent N-terminal" evidence="18">
    <location>
        <begin position="4"/>
        <end position="161"/>
    </location>
</feature>
<feature type="domain" description="Glycerol-3-phosphate dehydrogenase NAD-dependent C-terminal" evidence="19">
    <location>
        <begin position="181"/>
        <end position="321"/>
    </location>
</feature>
<comment type="subcellular location">
    <subcellularLocation>
        <location evidence="13">Cytoplasm</location>
    </subcellularLocation>
</comment>
<dbReference type="PRINTS" id="PR00077">
    <property type="entry name" value="GPDHDRGNASE"/>
</dbReference>
<name>A0A926N658_9BACL</name>
<dbReference type="GO" id="GO:0046167">
    <property type="term" value="P:glycerol-3-phosphate biosynthetic process"/>
    <property type="evidence" value="ECO:0007669"/>
    <property type="project" value="UniProtKB-UniRule"/>
</dbReference>
<dbReference type="FunFam" id="3.40.50.720:FF:000019">
    <property type="entry name" value="Glycerol-3-phosphate dehydrogenase [NAD(P)+]"/>
    <property type="match status" value="1"/>
</dbReference>
<dbReference type="PANTHER" id="PTHR11728">
    <property type="entry name" value="GLYCEROL-3-PHOSPHATE DEHYDROGENASE"/>
    <property type="match status" value="1"/>
</dbReference>
<comment type="similarity">
    <text evidence="1 13 17">Belongs to the NAD-dependent glycerol-3-phosphate dehydrogenase family.</text>
</comment>
<keyword evidence="13" id="KW-0963">Cytoplasm</keyword>
<dbReference type="NCBIfam" id="NF000940">
    <property type="entry name" value="PRK00094.1-2"/>
    <property type="match status" value="1"/>
</dbReference>
<dbReference type="GO" id="GO:0005975">
    <property type="term" value="P:carbohydrate metabolic process"/>
    <property type="evidence" value="ECO:0007669"/>
    <property type="project" value="InterPro"/>
</dbReference>
<evidence type="ECO:0000256" key="17">
    <source>
        <dbReference type="RuleBase" id="RU000437"/>
    </source>
</evidence>
<evidence type="ECO:0000256" key="5">
    <source>
        <dbReference type="ARBA" id="ARBA00023027"/>
    </source>
</evidence>
<reference evidence="20" key="1">
    <citation type="submission" date="2020-09" db="EMBL/GenBank/DDBJ databases">
        <title>A novel bacterium of genus Hazenella, isolated from South China Sea.</title>
        <authorList>
            <person name="Huang H."/>
            <person name="Mo K."/>
            <person name="Hu Y."/>
        </authorList>
    </citation>
    <scope>NUCLEOTIDE SEQUENCE</scope>
    <source>
        <strain evidence="20">IB182357</strain>
    </source>
</reference>
<proteinExistence type="inferred from homology"/>
<feature type="binding site" evidence="13">
    <location>
        <position position="12"/>
    </location>
    <ligand>
        <name>NADPH</name>
        <dbReference type="ChEBI" id="CHEBI:57783"/>
    </ligand>
</feature>
<dbReference type="RefSeq" id="WP_191141653.1">
    <property type="nucleotide sequence ID" value="NZ_JACXAH010000005.1"/>
</dbReference>
<evidence type="ECO:0000313" key="21">
    <source>
        <dbReference type="Proteomes" id="UP000661691"/>
    </source>
</evidence>
<feature type="binding site" evidence="15">
    <location>
        <position position="107"/>
    </location>
    <ligand>
        <name>substrate</name>
    </ligand>
</feature>
<dbReference type="SUPFAM" id="SSF48179">
    <property type="entry name" value="6-phosphogluconate dehydrogenase C-terminal domain-like"/>
    <property type="match status" value="1"/>
</dbReference>
<evidence type="ECO:0000256" key="13">
    <source>
        <dbReference type="HAMAP-Rule" id="MF_00394"/>
    </source>
</evidence>